<evidence type="ECO:0000313" key="2">
    <source>
        <dbReference type="EMBL" id="MBB3126408.1"/>
    </source>
</evidence>
<dbReference type="InterPro" id="IPR016181">
    <property type="entry name" value="Acyl_CoA_acyltransferase"/>
</dbReference>
<organism evidence="2 3">
    <name type="scientific">Paenibacillus rhizosphaerae</name>
    <dbReference type="NCBI Taxonomy" id="297318"/>
    <lineage>
        <taxon>Bacteria</taxon>
        <taxon>Bacillati</taxon>
        <taxon>Bacillota</taxon>
        <taxon>Bacilli</taxon>
        <taxon>Bacillales</taxon>
        <taxon>Paenibacillaceae</taxon>
        <taxon>Paenibacillus</taxon>
    </lineage>
</organism>
<dbReference type="Gene3D" id="3.40.630.30">
    <property type="match status" value="1"/>
</dbReference>
<dbReference type="Pfam" id="PF13302">
    <property type="entry name" value="Acetyltransf_3"/>
    <property type="match status" value="1"/>
</dbReference>
<dbReference type="Proteomes" id="UP000517523">
    <property type="component" value="Unassembled WGS sequence"/>
</dbReference>
<sequence>MKDVVLSTDRLILRQMGRDDAHLLQQIFADPVAMKYYPSTKDDQETLEWIEWTLRNYEECGVGLWIVENRINGDFLGQCGIVPQIVEGIREMEIGYLFARRVWGNGYATEAARACKHYGFEQMKLRKIVSLPDASNQPSARVAERIGMTLEKQIVKWNKEVLVYSVYDDDGEVVER</sequence>
<dbReference type="SUPFAM" id="SSF55729">
    <property type="entry name" value="Acyl-CoA N-acyltransferases (Nat)"/>
    <property type="match status" value="1"/>
</dbReference>
<name>A0A839TLZ5_9BACL</name>
<dbReference type="PROSITE" id="PS51186">
    <property type="entry name" value="GNAT"/>
    <property type="match status" value="1"/>
</dbReference>
<dbReference type="InterPro" id="IPR000182">
    <property type="entry name" value="GNAT_dom"/>
</dbReference>
<evidence type="ECO:0000259" key="1">
    <source>
        <dbReference type="PROSITE" id="PS51186"/>
    </source>
</evidence>
<dbReference type="PANTHER" id="PTHR43792:SF1">
    <property type="entry name" value="N-ACETYLTRANSFERASE DOMAIN-CONTAINING PROTEIN"/>
    <property type="match status" value="1"/>
</dbReference>
<accession>A0A839TLZ5</accession>
<proteinExistence type="predicted"/>
<dbReference type="AlphaFoldDB" id="A0A839TLZ5"/>
<dbReference type="PANTHER" id="PTHR43792">
    <property type="entry name" value="GNAT FAMILY, PUTATIVE (AFU_ORTHOLOGUE AFUA_3G00765)-RELATED-RELATED"/>
    <property type="match status" value="1"/>
</dbReference>
<dbReference type="EMBL" id="JACHXJ010000001">
    <property type="protein sequence ID" value="MBB3126408.1"/>
    <property type="molecule type" value="Genomic_DNA"/>
</dbReference>
<protein>
    <submittedName>
        <fullName evidence="2">RimJ/RimL family protein N-acetyltransferase</fullName>
    </submittedName>
</protein>
<dbReference type="RefSeq" id="WP_183579525.1">
    <property type="nucleotide sequence ID" value="NZ_JACHXJ010000001.1"/>
</dbReference>
<gene>
    <name evidence="2" type="ORF">FHS19_001062</name>
</gene>
<evidence type="ECO:0000313" key="3">
    <source>
        <dbReference type="Proteomes" id="UP000517523"/>
    </source>
</evidence>
<dbReference type="GO" id="GO:0016747">
    <property type="term" value="F:acyltransferase activity, transferring groups other than amino-acyl groups"/>
    <property type="evidence" value="ECO:0007669"/>
    <property type="project" value="InterPro"/>
</dbReference>
<keyword evidence="2" id="KW-0808">Transferase</keyword>
<feature type="domain" description="N-acetyltransferase" evidence="1">
    <location>
        <begin position="11"/>
        <end position="169"/>
    </location>
</feature>
<dbReference type="InterPro" id="IPR051531">
    <property type="entry name" value="N-acetyltransferase"/>
</dbReference>
<reference evidence="2 3" key="1">
    <citation type="submission" date="2020-08" db="EMBL/GenBank/DDBJ databases">
        <title>Genomic Encyclopedia of Type Strains, Phase III (KMG-III): the genomes of soil and plant-associated and newly described type strains.</title>
        <authorList>
            <person name="Whitman W."/>
        </authorList>
    </citation>
    <scope>NUCLEOTIDE SEQUENCE [LARGE SCALE GENOMIC DNA]</scope>
    <source>
        <strain evidence="2 3">CECT 5831</strain>
    </source>
</reference>
<comment type="caution">
    <text evidence="2">The sequence shown here is derived from an EMBL/GenBank/DDBJ whole genome shotgun (WGS) entry which is preliminary data.</text>
</comment>